<proteinExistence type="predicted"/>
<organism evidence="2 3">
    <name type="scientific">Monilinia fructicola</name>
    <name type="common">Brown rot fungus</name>
    <name type="synonym">Ciboria fructicola</name>
    <dbReference type="NCBI Taxonomy" id="38448"/>
    <lineage>
        <taxon>Eukaryota</taxon>
        <taxon>Fungi</taxon>
        <taxon>Dikarya</taxon>
        <taxon>Ascomycota</taxon>
        <taxon>Pezizomycotina</taxon>
        <taxon>Leotiomycetes</taxon>
        <taxon>Helotiales</taxon>
        <taxon>Sclerotiniaceae</taxon>
        <taxon>Monilinia</taxon>
    </lineage>
</organism>
<dbReference type="AlphaFoldDB" id="A0A5M9JEU0"/>
<dbReference type="VEuPathDB" id="FungiDB:MFRU_010g00420"/>
<evidence type="ECO:0000313" key="2">
    <source>
        <dbReference type="EMBL" id="KAA8567894.1"/>
    </source>
</evidence>
<evidence type="ECO:0000313" key="3">
    <source>
        <dbReference type="Proteomes" id="UP000322873"/>
    </source>
</evidence>
<accession>A0A5M9JEU0</accession>
<dbReference type="SUPFAM" id="SSF56801">
    <property type="entry name" value="Acetyl-CoA synthetase-like"/>
    <property type="match status" value="1"/>
</dbReference>
<sequence length="135" mass="14890">MEEVREVSVVGVSDPKYGEVVCAWVVGRSGVERGVDDAGVGSEDPMTWEEYDERRRRGDAFVNVNIDANTDSVGSMVRTGGTAKEEEEGSGGKLKLTKEKVQRHVRAHLSGHLVPTVCFLDRRVPEDGEWEDSEV</sequence>
<feature type="region of interest" description="Disordered" evidence="1">
    <location>
        <begin position="72"/>
        <end position="93"/>
    </location>
</feature>
<evidence type="ECO:0000256" key="1">
    <source>
        <dbReference type="SAM" id="MobiDB-lite"/>
    </source>
</evidence>
<evidence type="ECO:0008006" key="4">
    <source>
        <dbReference type="Google" id="ProtNLM"/>
    </source>
</evidence>
<dbReference type="EMBL" id="VICG01000010">
    <property type="protein sequence ID" value="KAA8567894.1"/>
    <property type="molecule type" value="Genomic_DNA"/>
</dbReference>
<dbReference type="Proteomes" id="UP000322873">
    <property type="component" value="Unassembled WGS sequence"/>
</dbReference>
<gene>
    <name evidence="2" type="ORF">EYC84_008340</name>
</gene>
<dbReference type="InterPro" id="IPR045851">
    <property type="entry name" value="AMP-bd_C_sf"/>
</dbReference>
<dbReference type="Gene3D" id="3.30.300.30">
    <property type="match status" value="1"/>
</dbReference>
<reference evidence="2 3" key="1">
    <citation type="submission" date="2019-06" db="EMBL/GenBank/DDBJ databases">
        <title>Genome Sequence of the Brown Rot Fungal Pathogen Monilinia fructicola.</title>
        <authorList>
            <person name="De Miccolis Angelini R.M."/>
            <person name="Landi L."/>
            <person name="Abate D."/>
            <person name="Pollastro S."/>
            <person name="Romanazzi G."/>
            <person name="Faretra F."/>
        </authorList>
    </citation>
    <scope>NUCLEOTIDE SEQUENCE [LARGE SCALE GENOMIC DNA]</scope>
    <source>
        <strain evidence="2 3">Mfrc123</strain>
    </source>
</reference>
<keyword evidence="3" id="KW-1185">Reference proteome</keyword>
<name>A0A5M9JEU0_MONFR</name>
<comment type="caution">
    <text evidence="2">The sequence shown here is derived from an EMBL/GenBank/DDBJ whole genome shotgun (WGS) entry which is preliminary data.</text>
</comment>
<protein>
    <recommendedName>
        <fullName evidence="4">AMP-binding enzyme C-terminal domain-containing protein</fullName>
    </recommendedName>
</protein>